<accession>A0A231GXJ4</accession>
<name>A0A231GXJ4_9NOCA</name>
<evidence type="ECO:0000256" key="1">
    <source>
        <dbReference type="SAM" id="MobiDB-lite"/>
    </source>
</evidence>
<dbReference type="EMBL" id="NGAF01000021">
    <property type="protein sequence ID" value="OXR41231.1"/>
    <property type="molecule type" value="Genomic_DNA"/>
</dbReference>
<dbReference type="AlphaFoldDB" id="A0A231GXJ4"/>
<organism evidence="2 3">
    <name type="scientific">Nocardia cerradoensis</name>
    <dbReference type="NCBI Taxonomy" id="85688"/>
    <lineage>
        <taxon>Bacteria</taxon>
        <taxon>Bacillati</taxon>
        <taxon>Actinomycetota</taxon>
        <taxon>Actinomycetes</taxon>
        <taxon>Mycobacteriales</taxon>
        <taxon>Nocardiaceae</taxon>
        <taxon>Nocardia</taxon>
    </lineage>
</organism>
<reference evidence="2 3" key="1">
    <citation type="submission" date="2017-07" db="EMBL/GenBank/DDBJ databases">
        <title>First draft Genome Sequence of Nocardia cerradoensis isolated from human infection.</title>
        <authorList>
            <person name="Carrasco G."/>
        </authorList>
    </citation>
    <scope>NUCLEOTIDE SEQUENCE [LARGE SCALE GENOMIC DNA]</scope>
    <source>
        <strain evidence="2 3">CNM20130759</strain>
    </source>
</reference>
<evidence type="ECO:0000313" key="3">
    <source>
        <dbReference type="Proteomes" id="UP000215506"/>
    </source>
</evidence>
<gene>
    <name evidence="2" type="ORF">B7C42_06629</name>
</gene>
<feature type="region of interest" description="Disordered" evidence="1">
    <location>
        <begin position="1"/>
        <end position="29"/>
    </location>
</feature>
<feature type="compositionally biased region" description="Basic residues" evidence="1">
    <location>
        <begin position="1"/>
        <end position="10"/>
    </location>
</feature>
<sequence length="143" mass="15803">MNHAQNRQRSRSGAAPAAQRPSKQRARARGELTGAALRVTYDSSWVRSSLSQLDYLYSARAVDVDLRPVIDFAIRWAPFGGAGAGELLVSFGVGRRRFVEMVHAGLRPRRTDNQEARWLKRGLLDALASAWKVGDSVAARSVR</sequence>
<dbReference type="Proteomes" id="UP000215506">
    <property type="component" value="Unassembled WGS sequence"/>
</dbReference>
<dbReference type="RefSeq" id="WP_223273823.1">
    <property type="nucleotide sequence ID" value="NZ_NGAF01000021.1"/>
</dbReference>
<protein>
    <submittedName>
        <fullName evidence="2">Uncharacterized protein</fullName>
    </submittedName>
</protein>
<keyword evidence="3" id="KW-1185">Reference proteome</keyword>
<evidence type="ECO:0000313" key="2">
    <source>
        <dbReference type="EMBL" id="OXR41231.1"/>
    </source>
</evidence>
<comment type="caution">
    <text evidence="2">The sequence shown here is derived from an EMBL/GenBank/DDBJ whole genome shotgun (WGS) entry which is preliminary data.</text>
</comment>
<proteinExistence type="predicted"/>